<dbReference type="PANTHER" id="PTHR30532">
    <property type="entry name" value="IRON III DICITRATE-BINDING PERIPLASMIC PROTEIN"/>
    <property type="match status" value="1"/>
</dbReference>
<name>I3RB93_HALMT</name>
<dbReference type="EMBL" id="CP001871">
    <property type="protein sequence ID" value="AFK21503.1"/>
    <property type="molecule type" value="Genomic_DNA"/>
</dbReference>
<feature type="domain" description="Fe/B12 periplasmic-binding" evidence="5">
    <location>
        <begin position="86"/>
        <end position="386"/>
    </location>
</feature>
<geneLocation type="plasmid" evidence="7 12">
    <name>HMPLAS1</name>
</geneLocation>
<evidence type="ECO:0000256" key="1">
    <source>
        <dbReference type="ARBA" id="ARBA00004196"/>
    </source>
</evidence>
<feature type="compositionally biased region" description="Low complexity" evidence="4">
    <location>
        <begin position="41"/>
        <end position="62"/>
    </location>
</feature>
<feature type="region of interest" description="Disordered" evidence="4">
    <location>
        <begin position="31"/>
        <end position="68"/>
    </location>
</feature>
<dbReference type="KEGG" id="hme:HFX_6383"/>
<evidence type="ECO:0000313" key="11">
    <source>
        <dbReference type="Proteomes" id="UP000011603"/>
    </source>
</evidence>
<accession>I3RB93</accession>
<dbReference type="PANTHER" id="PTHR30532:SF1">
    <property type="entry name" value="IRON(3+)-HYDROXAMATE-BINDING PROTEIN FHUD"/>
    <property type="match status" value="1"/>
</dbReference>
<protein>
    <submittedName>
        <fullName evidence="7">ABC transporter substrate-binding protein</fullName>
    </submittedName>
    <submittedName>
        <fullName evidence="6">Ferrichrome-binding protein</fullName>
    </submittedName>
</protein>
<evidence type="ECO:0000313" key="10">
    <source>
        <dbReference type="Proteomes" id="UP000006469"/>
    </source>
</evidence>
<dbReference type="Proteomes" id="UP000299011">
    <property type="component" value="Plasmid pHME505"/>
</dbReference>
<reference evidence="9 13" key="6">
    <citation type="submission" date="2019-04" db="EMBL/GenBank/DDBJ databases">
        <title>Methylomes of two halophilic Archaea, Haloarcula marismortui and Haloferax mediterranei.</title>
        <authorList>
            <person name="DasSarma S."/>
            <person name="DasSarma P."/>
            <person name="DasSarma S."/>
            <person name="Fomenkov A."/>
            <person name="Vincze T."/>
            <person name="Anton B.P."/>
            <person name="Roberts R.J."/>
        </authorList>
    </citation>
    <scope>NUCLEOTIDE SEQUENCE [LARGE SCALE GENOMIC DNA]</scope>
    <source>
        <strain evidence="9">ATCC 33500</strain>
        <strain evidence="13">ATCC 33500 / DSM 1411 / JCM 8866 / NBRC 14739 / NCIMB 2177 / R-4</strain>
        <plasmid evidence="9 13">pHME505</plasmid>
    </source>
</reference>
<evidence type="ECO:0000256" key="4">
    <source>
        <dbReference type="SAM" id="MobiDB-lite"/>
    </source>
</evidence>
<reference evidence="6" key="5">
    <citation type="submission" date="2014-05" db="EMBL/GenBank/DDBJ databases">
        <authorList>
            <person name="Wang L."/>
            <person name="Yang H."/>
            <person name="Xiang H."/>
        </authorList>
    </citation>
    <scope>NUCLEOTIDE SEQUENCE</scope>
    <source>
        <strain evidence="6">CGMCC 1.2087</strain>
        <plasmid evidence="6">pHM500</plasmid>
    </source>
</reference>
<dbReference type="Proteomes" id="UP000006469">
    <property type="component" value="Plasmid pHM500"/>
</dbReference>
<dbReference type="InterPro" id="IPR051313">
    <property type="entry name" value="Bact_iron-sidero_bind"/>
</dbReference>
<dbReference type="Proteomes" id="UP000011603">
    <property type="component" value="Unassembled WGS sequence"/>
</dbReference>
<evidence type="ECO:0000313" key="12">
    <source>
        <dbReference type="Proteomes" id="UP000027075"/>
    </source>
</evidence>
<dbReference type="EMBL" id="CP007554">
    <property type="protein sequence ID" value="AHZ24439.1"/>
    <property type="molecule type" value="Genomic_DNA"/>
</dbReference>
<reference evidence="6" key="1">
    <citation type="journal article" date="2012" name="Appl. Environ. Microbiol.">
        <title>Identification of the haloarchaeal phasin (PhaP) that functions in polyhydroxyalkanoate accumulation and granule formation in Haloferax mediterranei.</title>
        <authorList>
            <person name="Cai S."/>
            <person name="Cai L."/>
            <person name="Liu H."/>
            <person name="Liu X."/>
            <person name="Han J."/>
            <person name="Zhou J."/>
            <person name="Xiang H."/>
        </authorList>
    </citation>
    <scope>NUCLEOTIDE SEQUENCE</scope>
    <source>
        <strain evidence="6">CGMCC 1.2087</strain>
    </source>
</reference>
<dbReference type="EMBL" id="AOLO01000015">
    <property type="protein sequence ID" value="ELZ97183.1"/>
    <property type="molecule type" value="Genomic_DNA"/>
</dbReference>
<dbReference type="PROSITE" id="PS51257">
    <property type="entry name" value="PROKAR_LIPOPROTEIN"/>
    <property type="match status" value="1"/>
</dbReference>
<dbReference type="InterPro" id="IPR002491">
    <property type="entry name" value="ABC_transptr_periplasmic_BD"/>
</dbReference>
<geneLocation type="plasmid" evidence="9 13">
    <name>pHME505</name>
</geneLocation>
<dbReference type="EMBL" id="CP039140">
    <property type="protein sequence ID" value="QCQ76836.1"/>
    <property type="molecule type" value="Genomic_DNA"/>
</dbReference>
<reference evidence="6 10" key="2">
    <citation type="journal article" date="2012" name="J. Bacteriol.">
        <title>Complete genome sequence of the metabolically versatile halophilic archaeon Haloferax mediterranei, a poly(3-hydroxybutyrate-co-3-hydroxyvalerate) producer.</title>
        <authorList>
            <person name="Han J."/>
            <person name="Zhang F."/>
            <person name="Hou J."/>
            <person name="Liu X."/>
            <person name="Li M."/>
            <person name="Liu H."/>
            <person name="Cai L."/>
            <person name="Zhang B."/>
            <person name="Chen Y."/>
            <person name="Zhou J."/>
            <person name="Hu S."/>
            <person name="Xiang H."/>
        </authorList>
    </citation>
    <scope>NUCLEOTIDE SEQUENCE [LARGE SCALE GENOMIC DNA]</scope>
    <source>
        <strain evidence="10">ATCC 33500 / DSM 1411 / JCM 8866 / NBRC 14739 / NCIMB 2177 / R-4</strain>
        <strain evidence="6">CGMCC 1.2087</strain>
        <plasmid evidence="10">pHM500</plasmid>
    </source>
</reference>
<dbReference type="OrthoDB" id="304381at2157"/>
<dbReference type="PROSITE" id="PS50983">
    <property type="entry name" value="FE_B12_PBP"/>
    <property type="match status" value="1"/>
</dbReference>
<dbReference type="HOGENOM" id="CLU_751439_0_0_2"/>
<evidence type="ECO:0000256" key="2">
    <source>
        <dbReference type="ARBA" id="ARBA00022448"/>
    </source>
</evidence>
<evidence type="ECO:0000313" key="7">
    <source>
        <dbReference type="EMBL" id="AHZ24439.1"/>
    </source>
</evidence>
<keyword evidence="11" id="KW-1185">Reference proteome</keyword>
<dbReference type="PATRIC" id="fig|523841.21.peg.3557"/>
<evidence type="ECO:0000313" key="6">
    <source>
        <dbReference type="EMBL" id="AFK21503.1"/>
    </source>
</evidence>
<evidence type="ECO:0000313" key="9">
    <source>
        <dbReference type="EMBL" id="QCQ76836.1"/>
    </source>
</evidence>
<dbReference type="SUPFAM" id="SSF53807">
    <property type="entry name" value="Helical backbone' metal receptor"/>
    <property type="match status" value="1"/>
</dbReference>
<evidence type="ECO:0000259" key="5">
    <source>
        <dbReference type="PROSITE" id="PS50983"/>
    </source>
</evidence>
<reference evidence="7 12" key="4">
    <citation type="submission" date="2014-04" db="EMBL/GenBank/DDBJ databases">
        <title>Transcriptional profiles of Haloferax mediterranei on the basis of nitrogen availability.</title>
        <authorList>
            <person name="Bautista V."/>
        </authorList>
    </citation>
    <scope>NUCLEOTIDE SEQUENCE [LARGE SCALE GENOMIC DNA]</scope>
    <source>
        <strain evidence="7">ATCC 33500</strain>
        <strain evidence="12">ATCC 33500 / DSM 1411 / JCM 8866 / NBRC 14739 / NCIMB 2177 / R-4</strain>
        <plasmid evidence="7">HMPLAS1</plasmid>
        <plasmid evidence="12">Plasmid HMPLAS1</plasmid>
    </source>
</reference>
<keyword evidence="2" id="KW-0813">Transport</keyword>
<dbReference type="AlphaFoldDB" id="I3RB93"/>
<geneLocation type="plasmid" evidence="6 10">
    <name>pHM500</name>
</geneLocation>
<dbReference type="RefSeq" id="WP_004060740.1">
    <property type="nucleotide sequence ID" value="NC_017944.1"/>
</dbReference>
<reference evidence="8 11" key="3">
    <citation type="journal article" date="2014" name="PLoS Genet.">
        <title>Phylogenetically driven sequencing of extremely halophilic archaea reveals strategies for static and dynamic osmo-response.</title>
        <authorList>
            <person name="Becker E.A."/>
            <person name="Seitzer P.M."/>
            <person name="Tritt A."/>
            <person name="Larsen D."/>
            <person name="Krusor M."/>
            <person name="Yao A.I."/>
            <person name="Wu D."/>
            <person name="Madern D."/>
            <person name="Eisen J.A."/>
            <person name="Darling A.E."/>
            <person name="Facciotti M.T."/>
        </authorList>
    </citation>
    <scope>NUCLEOTIDE SEQUENCE [LARGE SCALE GENOMIC DNA]</scope>
    <source>
        <strain evidence="8">ATCC 33500</strain>
        <strain evidence="11">ATCC 33500 / DSM 1411 / JCM 8866 / NBRC 14739 / NCIMB 2177 / R-4</strain>
    </source>
</reference>
<comment type="subcellular location">
    <subcellularLocation>
        <location evidence="1">Cell envelope</location>
    </subcellularLocation>
</comment>
<keyword evidence="6" id="KW-0614">Plasmid</keyword>
<evidence type="ECO:0000313" key="8">
    <source>
        <dbReference type="EMBL" id="ELZ97183.1"/>
    </source>
</evidence>
<evidence type="ECO:0000313" key="13">
    <source>
        <dbReference type="Proteomes" id="UP000299011"/>
    </source>
</evidence>
<evidence type="ECO:0000256" key="3">
    <source>
        <dbReference type="ARBA" id="ARBA00022729"/>
    </source>
</evidence>
<proteinExistence type="predicted"/>
<keyword evidence="3" id="KW-0732">Signal</keyword>
<sequence>MARDNETEDSPTRRDYLAYTGALVSSGLLAGCTSDSSGKPTLTETTSTETETATTPTTQASTPEDDSFSVTMAPIGEVSFTAVPQTVYAYSPHYADMAIAFGHGDSIASLGSSSSYASTLNYYYDAVDGASFDAANVKQVWNDGVDKELFYEIDADVHLQDPCWLLSFADDWDTSDIREVRENIGPWVGNRYSREHAQPPEGCRDGYQYYTLWELSEKIAAVFQEQERQQALHEEHESLLNTIKRDLPPEEERPTVGLLIYRDGAFRPYEINSPGFAKAHVRPLGARDAFVDNDQTYDENADGQLDYEAMLEIDPDVILHNFGVGEFYDVASTRETLESHPVGSELTAVQNDRVYSSGTPFQGPLTNLFQLEMTAKQVYPDVFGEWPGDGSETSYPEIPSDERLFDRQRVSDIVTGTIQS</sequence>
<organism evidence="6 10">
    <name type="scientific">Haloferax mediterranei (strain ATCC 33500 / DSM 1411 / JCM 8866 / NBRC 14739 / NCIMB 2177 / R-4)</name>
    <name type="common">Halobacterium mediterranei</name>
    <dbReference type="NCBI Taxonomy" id="523841"/>
    <lineage>
        <taxon>Archaea</taxon>
        <taxon>Methanobacteriati</taxon>
        <taxon>Methanobacteriota</taxon>
        <taxon>Stenosarchaea group</taxon>
        <taxon>Halobacteria</taxon>
        <taxon>Halobacteriales</taxon>
        <taxon>Haloferacaceae</taxon>
        <taxon>Haloferax</taxon>
    </lineage>
</organism>
<dbReference type="GeneID" id="40157957"/>
<dbReference type="Pfam" id="PF01497">
    <property type="entry name" value="Peripla_BP_2"/>
    <property type="match status" value="1"/>
</dbReference>
<dbReference type="Proteomes" id="UP000027075">
    <property type="component" value="Plasmid HMPLAS1"/>
</dbReference>
<gene>
    <name evidence="6" type="ordered locus">HFX_6383</name>
    <name evidence="7" type="ORF">BM92_16110</name>
    <name evidence="8" type="ORF">C439_17713</name>
    <name evidence="9" type="ORF">E6P09_16030</name>
</gene>
<dbReference type="Gene3D" id="3.40.50.1980">
    <property type="entry name" value="Nitrogenase molybdenum iron protein domain"/>
    <property type="match status" value="2"/>
</dbReference>